<evidence type="ECO:0000256" key="1">
    <source>
        <dbReference type="SAM" id="Phobius"/>
    </source>
</evidence>
<name>A0AAV6ZJ24_ENGPU</name>
<dbReference type="AlphaFoldDB" id="A0AAV6ZJ24"/>
<reference evidence="2" key="1">
    <citation type="thesis" date="2020" institute="ProQuest LLC" country="789 East Eisenhower Parkway, Ann Arbor, MI, USA">
        <title>Comparative Genomics and Chromosome Evolution.</title>
        <authorList>
            <person name="Mudd A.B."/>
        </authorList>
    </citation>
    <scope>NUCLEOTIDE SEQUENCE</scope>
    <source>
        <strain evidence="2">237g6f4</strain>
        <tissue evidence="2">Blood</tissue>
    </source>
</reference>
<organism evidence="2 3">
    <name type="scientific">Engystomops pustulosus</name>
    <name type="common">Tungara frog</name>
    <name type="synonym">Physalaemus pustulosus</name>
    <dbReference type="NCBI Taxonomy" id="76066"/>
    <lineage>
        <taxon>Eukaryota</taxon>
        <taxon>Metazoa</taxon>
        <taxon>Chordata</taxon>
        <taxon>Craniata</taxon>
        <taxon>Vertebrata</taxon>
        <taxon>Euteleostomi</taxon>
        <taxon>Amphibia</taxon>
        <taxon>Batrachia</taxon>
        <taxon>Anura</taxon>
        <taxon>Neobatrachia</taxon>
        <taxon>Hyloidea</taxon>
        <taxon>Leptodactylidae</taxon>
        <taxon>Leiuperinae</taxon>
        <taxon>Engystomops</taxon>
    </lineage>
</organism>
<gene>
    <name evidence="2" type="ORF">GDO81_025929</name>
</gene>
<evidence type="ECO:0000313" key="2">
    <source>
        <dbReference type="EMBL" id="KAG8548260.1"/>
    </source>
</evidence>
<accession>A0AAV6ZJ24</accession>
<feature type="transmembrane region" description="Helical" evidence="1">
    <location>
        <begin position="6"/>
        <end position="22"/>
    </location>
</feature>
<keyword evidence="3" id="KW-1185">Reference proteome</keyword>
<evidence type="ECO:0008006" key="4">
    <source>
        <dbReference type="Google" id="ProtNLM"/>
    </source>
</evidence>
<keyword evidence="1" id="KW-1133">Transmembrane helix</keyword>
<protein>
    <recommendedName>
        <fullName evidence="4">Secreted protein</fullName>
    </recommendedName>
</protein>
<evidence type="ECO:0000313" key="3">
    <source>
        <dbReference type="Proteomes" id="UP000824782"/>
    </source>
</evidence>
<dbReference type="EMBL" id="WNYA01000454">
    <property type="protein sequence ID" value="KAG8548260.1"/>
    <property type="molecule type" value="Genomic_DNA"/>
</dbReference>
<comment type="caution">
    <text evidence="2">The sequence shown here is derived from an EMBL/GenBank/DDBJ whole genome shotgun (WGS) entry which is preliminary data.</text>
</comment>
<keyword evidence="1" id="KW-0812">Transmembrane</keyword>
<keyword evidence="1" id="KW-0472">Membrane</keyword>
<dbReference type="Proteomes" id="UP000824782">
    <property type="component" value="Unassembled WGS sequence"/>
</dbReference>
<sequence length="106" mass="12462">MYSLSLPWSLVYLILYFIRYVSVSTLKPDFAPDVNLDSTPRTCGSCPFRDFWLFLTVRYLTVSLKASQDSAPTLMLVCNPWSYQRPHKVSELLLLKYRTFWLLLDK</sequence>
<proteinExistence type="predicted"/>